<feature type="chain" id="PRO_5017932261" evidence="1">
    <location>
        <begin position="19"/>
        <end position="190"/>
    </location>
</feature>
<evidence type="ECO:0000313" key="4">
    <source>
        <dbReference type="Proteomes" id="UP000278775"/>
    </source>
</evidence>
<comment type="caution">
    <text evidence="3">The sequence shown here is derived from an EMBL/GenBank/DDBJ whole genome shotgun (WGS) entry which is preliminary data.</text>
</comment>
<dbReference type="InterPro" id="IPR025665">
    <property type="entry name" value="Beta-barrel_OMP_2"/>
</dbReference>
<dbReference type="Proteomes" id="UP000278775">
    <property type="component" value="Unassembled WGS sequence"/>
</dbReference>
<dbReference type="AlphaFoldDB" id="A0A3M7TD72"/>
<keyword evidence="1" id="KW-0732">Signal</keyword>
<dbReference type="EMBL" id="QWIU01000002">
    <property type="protein sequence ID" value="RNA61445.1"/>
    <property type="molecule type" value="Genomic_DNA"/>
</dbReference>
<dbReference type="OrthoDB" id="947434at2"/>
<dbReference type="RefSeq" id="WP_122635586.1">
    <property type="nucleotide sequence ID" value="NZ_QWIU01000002.1"/>
</dbReference>
<feature type="signal peptide" evidence="1">
    <location>
        <begin position="1"/>
        <end position="18"/>
    </location>
</feature>
<proteinExistence type="predicted"/>
<organism evidence="3 4">
    <name type="scientific">Chryseobacterium nematophagum</name>
    <dbReference type="NCBI Taxonomy" id="2305228"/>
    <lineage>
        <taxon>Bacteria</taxon>
        <taxon>Pseudomonadati</taxon>
        <taxon>Bacteroidota</taxon>
        <taxon>Flavobacteriia</taxon>
        <taxon>Flavobacteriales</taxon>
        <taxon>Weeksellaceae</taxon>
        <taxon>Chryseobacterium group</taxon>
        <taxon>Chryseobacterium</taxon>
    </lineage>
</organism>
<evidence type="ECO:0000256" key="1">
    <source>
        <dbReference type="SAM" id="SignalP"/>
    </source>
</evidence>
<feature type="domain" description="Outer membrane protein beta-barrel" evidence="2">
    <location>
        <begin position="35"/>
        <end position="172"/>
    </location>
</feature>
<dbReference type="SUPFAM" id="SSF56925">
    <property type="entry name" value="OMPA-like"/>
    <property type="match status" value="1"/>
</dbReference>
<accession>A0A3M7TD72</accession>
<gene>
    <name evidence="3" type="ORF">D1631_05605</name>
</gene>
<sequence>MKQIILSLALSISALVFSQHVTPLTTSLGVKVGVNPESKLGFYGGIFGNIPISSKFSIQPEVLYNRLSKKGEILPDPGGFLDNRNDNYNAEVDLNYLSVPVTLQYNISPHFYVECGPQISFLMSSRLTYKSISVSINELLRKVDFGASLGTGYYITPHIGVTARYVLGIGNIALAGPTNNTIQIGAAYKW</sequence>
<name>A0A3M7TD72_9FLAO</name>
<protein>
    <submittedName>
        <fullName evidence="3">PorT family protein</fullName>
    </submittedName>
</protein>
<dbReference type="Pfam" id="PF13568">
    <property type="entry name" value="OMP_b-brl_2"/>
    <property type="match status" value="1"/>
</dbReference>
<reference evidence="3 4" key="1">
    <citation type="submission" date="2018-08" db="EMBL/GenBank/DDBJ databases">
        <title>Chryseobacterium nematophagum: a novel matrix digesting pathogen of nematodes.</title>
        <authorList>
            <person name="Page A."/>
            <person name="Roberts M."/>
            <person name="Felix M.-A."/>
            <person name="Weir W."/>
        </authorList>
    </citation>
    <scope>NUCLEOTIDE SEQUENCE [LARGE SCALE GENOMIC DNA]</scope>
    <source>
        <strain evidence="3 4">JUb129</strain>
    </source>
</reference>
<evidence type="ECO:0000259" key="2">
    <source>
        <dbReference type="Pfam" id="PF13568"/>
    </source>
</evidence>
<dbReference type="InterPro" id="IPR011250">
    <property type="entry name" value="OMP/PagP_B-barrel"/>
</dbReference>
<evidence type="ECO:0000313" key="3">
    <source>
        <dbReference type="EMBL" id="RNA61445.1"/>
    </source>
</evidence>